<dbReference type="GO" id="GO:0098797">
    <property type="term" value="C:plasma membrane protein complex"/>
    <property type="evidence" value="ECO:0007669"/>
    <property type="project" value="TreeGrafter"/>
</dbReference>
<dbReference type="NCBIfam" id="TIGR01352">
    <property type="entry name" value="tonB_Cterm"/>
    <property type="match status" value="1"/>
</dbReference>
<dbReference type="InterPro" id="IPR037682">
    <property type="entry name" value="TonB_C"/>
</dbReference>
<evidence type="ECO:0000256" key="3">
    <source>
        <dbReference type="ARBA" id="ARBA00022448"/>
    </source>
</evidence>
<dbReference type="Gene3D" id="3.30.1150.10">
    <property type="match status" value="1"/>
</dbReference>
<evidence type="ECO:0000313" key="13">
    <source>
        <dbReference type="EMBL" id="WMN12176.1"/>
    </source>
</evidence>
<dbReference type="EMBL" id="CP129971">
    <property type="protein sequence ID" value="WMN12176.1"/>
    <property type="molecule type" value="Genomic_DNA"/>
</dbReference>
<keyword evidence="6 11" id="KW-0812">Transmembrane</keyword>
<feature type="transmembrane region" description="Helical" evidence="11">
    <location>
        <begin position="46"/>
        <end position="66"/>
    </location>
</feature>
<keyword evidence="14" id="KW-1185">Reference proteome</keyword>
<keyword evidence="9 11" id="KW-0472">Membrane</keyword>
<evidence type="ECO:0000256" key="11">
    <source>
        <dbReference type="SAM" id="Phobius"/>
    </source>
</evidence>
<keyword evidence="4" id="KW-1003">Cell membrane</keyword>
<dbReference type="GO" id="GO:0015031">
    <property type="term" value="P:protein transport"/>
    <property type="evidence" value="ECO:0007669"/>
    <property type="project" value="UniProtKB-KW"/>
</dbReference>
<evidence type="ECO:0000256" key="7">
    <source>
        <dbReference type="ARBA" id="ARBA00022927"/>
    </source>
</evidence>
<dbReference type="InterPro" id="IPR051045">
    <property type="entry name" value="TonB-dependent_transducer"/>
</dbReference>
<dbReference type="PROSITE" id="PS52015">
    <property type="entry name" value="TONB_CTD"/>
    <property type="match status" value="1"/>
</dbReference>
<feature type="domain" description="TonB C-terminal" evidence="12">
    <location>
        <begin position="157"/>
        <end position="248"/>
    </location>
</feature>
<keyword evidence="5" id="KW-0997">Cell inner membrane</keyword>
<keyword evidence="7" id="KW-0653">Protein transport</keyword>
<keyword evidence="8 11" id="KW-1133">Transmembrane helix</keyword>
<keyword evidence="3" id="KW-0813">Transport</keyword>
<evidence type="ECO:0000313" key="14">
    <source>
        <dbReference type="Proteomes" id="UP001230496"/>
    </source>
</evidence>
<dbReference type="SUPFAM" id="SSF74653">
    <property type="entry name" value="TolA/TonB C-terminal domain"/>
    <property type="match status" value="1"/>
</dbReference>
<dbReference type="Proteomes" id="UP001230496">
    <property type="component" value="Chromosome"/>
</dbReference>
<accession>A0AA51NE12</accession>
<dbReference type="PANTHER" id="PTHR33446:SF2">
    <property type="entry name" value="PROTEIN TONB"/>
    <property type="match status" value="1"/>
</dbReference>
<evidence type="ECO:0000259" key="12">
    <source>
        <dbReference type="PROSITE" id="PS52015"/>
    </source>
</evidence>
<evidence type="ECO:0000256" key="9">
    <source>
        <dbReference type="ARBA" id="ARBA00023136"/>
    </source>
</evidence>
<evidence type="ECO:0000256" key="5">
    <source>
        <dbReference type="ARBA" id="ARBA00022519"/>
    </source>
</evidence>
<proteinExistence type="inferred from homology"/>
<dbReference type="Pfam" id="PF03544">
    <property type="entry name" value="TonB_C"/>
    <property type="match status" value="1"/>
</dbReference>
<organism evidence="13 14">
    <name type="scientific">Marivirga salinarum</name>
    <dbReference type="NCBI Taxonomy" id="3059078"/>
    <lineage>
        <taxon>Bacteria</taxon>
        <taxon>Pseudomonadati</taxon>
        <taxon>Bacteroidota</taxon>
        <taxon>Cytophagia</taxon>
        <taxon>Cytophagales</taxon>
        <taxon>Marivirgaceae</taxon>
        <taxon>Marivirga</taxon>
    </lineage>
</organism>
<dbReference type="RefSeq" id="WP_308350067.1">
    <property type="nucleotide sequence ID" value="NZ_CP129971.1"/>
</dbReference>
<name>A0AA51NE12_9BACT</name>
<protein>
    <submittedName>
        <fullName evidence="13">Energy transducer TonB</fullName>
    </submittedName>
</protein>
<evidence type="ECO:0000256" key="8">
    <source>
        <dbReference type="ARBA" id="ARBA00022989"/>
    </source>
</evidence>
<dbReference type="AlphaFoldDB" id="A0AA51NE12"/>
<dbReference type="GO" id="GO:0031992">
    <property type="term" value="F:energy transducer activity"/>
    <property type="evidence" value="ECO:0007669"/>
    <property type="project" value="TreeGrafter"/>
</dbReference>
<gene>
    <name evidence="13" type="ORF">QYS49_32700</name>
</gene>
<evidence type="ECO:0000256" key="1">
    <source>
        <dbReference type="ARBA" id="ARBA00004383"/>
    </source>
</evidence>
<feature type="region of interest" description="Disordered" evidence="10">
    <location>
        <begin position="99"/>
        <end position="145"/>
    </location>
</feature>
<dbReference type="KEGG" id="msaa:QYS49_32700"/>
<evidence type="ECO:0000256" key="10">
    <source>
        <dbReference type="SAM" id="MobiDB-lite"/>
    </source>
</evidence>
<sequence length="248" mass="28024">MKSQYQNIEDLPSLSNDDIAKHKNFKNILDKRTEHIQKNLETRKKLLKVGIFSAIIGAITIGLIYWKGLFLQKAETGAVEINNVENAISSKEAQKLEFPKAESDKGIKKNEKEVPNPSTKASKQPKNNENDIENKQTQNSERPSFQMGYEKAFPTVGMDSLSNYFNKQLKYPEKVDKKQGIEGTVNVIFTITKEGDASKIEIQNSLGEAFDEECIRLISNMPQWEPAVRNGKAVDSKVSLQLSFNIEK</sequence>
<comment type="subcellular location">
    <subcellularLocation>
        <location evidence="1">Cell inner membrane</location>
        <topology evidence="1">Single-pass membrane protein</topology>
        <orientation evidence="1">Periplasmic side</orientation>
    </subcellularLocation>
</comment>
<evidence type="ECO:0000256" key="6">
    <source>
        <dbReference type="ARBA" id="ARBA00022692"/>
    </source>
</evidence>
<dbReference type="InterPro" id="IPR006260">
    <property type="entry name" value="TonB/TolA_C"/>
</dbReference>
<dbReference type="PANTHER" id="PTHR33446">
    <property type="entry name" value="PROTEIN TONB-RELATED"/>
    <property type="match status" value="1"/>
</dbReference>
<dbReference type="GO" id="GO:0055085">
    <property type="term" value="P:transmembrane transport"/>
    <property type="evidence" value="ECO:0007669"/>
    <property type="project" value="InterPro"/>
</dbReference>
<evidence type="ECO:0000256" key="2">
    <source>
        <dbReference type="ARBA" id="ARBA00006555"/>
    </source>
</evidence>
<feature type="compositionally biased region" description="Basic and acidic residues" evidence="10">
    <location>
        <begin position="99"/>
        <end position="114"/>
    </location>
</feature>
<reference evidence="13 14" key="1">
    <citation type="submission" date="2023-08" db="EMBL/GenBank/DDBJ databases">
        <title>Comparative genomics and taxonomic characterization of three novel marine species of genus Marivirga.</title>
        <authorList>
            <person name="Muhammad N."/>
            <person name="Kim S.-G."/>
        </authorList>
    </citation>
    <scope>NUCLEOTIDE SEQUENCE [LARGE SCALE GENOMIC DNA]</scope>
    <source>
        <strain evidence="13 14">BDSF4-3</strain>
    </source>
</reference>
<comment type="similarity">
    <text evidence="2">Belongs to the TonB family.</text>
</comment>
<feature type="compositionally biased region" description="Polar residues" evidence="10">
    <location>
        <begin position="116"/>
        <end position="125"/>
    </location>
</feature>
<evidence type="ECO:0000256" key="4">
    <source>
        <dbReference type="ARBA" id="ARBA00022475"/>
    </source>
</evidence>